<dbReference type="EMBL" id="HADY01016664">
    <property type="protein sequence ID" value="SBP55149.1"/>
    <property type="molecule type" value="Transcribed_RNA"/>
</dbReference>
<protein>
    <submittedName>
        <fullName evidence="1">Uncharacterized protein</fullName>
    </submittedName>
</protein>
<reference evidence="1" key="1">
    <citation type="submission" date="2016-05" db="EMBL/GenBank/DDBJ databases">
        <authorList>
            <person name="Lavstsen T."/>
            <person name="Jespersen J.S."/>
        </authorList>
    </citation>
    <scope>NUCLEOTIDE SEQUENCE</scope>
    <source>
        <tissue evidence="1">Brain</tissue>
    </source>
</reference>
<gene>
    <name evidence="1" type="primary">Nfu_g_1_024487</name>
</gene>
<organism evidence="1">
    <name type="scientific">Nothobranchius furzeri</name>
    <name type="common">Turquoise killifish</name>
    <dbReference type="NCBI Taxonomy" id="105023"/>
    <lineage>
        <taxon>Eukaryota</taxon>
        <taxon>Metazoa</taxon>
        <taxon>Chordata</taxon>
        <taxon>Craniata</taxon>
        <taxon>Vertebrata</taxon>
        <taxon>Euteleostomi</taxon>
        <taxon>Actinopterygii</taxon>
        <taxon>Neopterygii</taxon>
        <taxon>Teleostei</taxon>
        <taxon>Neoteleostei</taxon>
        <taxon>Acanthomorphata</taxon>
        <taxon>Ovalentaria</taxon>
        <taxon>Atherinomorphae</taxon>
        <taxon>Cyprinodontiformes</taxon>
        <taxon>Nothobranchiidae</taxon>
        <taxon>Nothobranchius</taxon>
    </lineage>
</organism>
<evidence type="ECO:0000313" key="1">
    <source>
        <dbReference type="EMBL" id="SBP55149.1"/>
    </source>
</evidence>
<dbReference type="AlphaFoldDB" id="A0A1A8AJC6"/>
<name>A0A1A8AJC6_NOTFU</name>
<proteinExistence type="predicted"/>
<reference evidence="1" key="2">
    <citation type="submission" date="2016-06" db="EMBL/GenBank/DDBJ databases">
        <title>The genome of a short-lived fish provides insights into sex chromosome evolution and the genetic control of aging.</title>
        <authorList>
            <person name="Reichwald K."/>
            <person name="Felder M."/>
            <person name="Petzold A."/>
            <person name="Koch P."/>
            <person name="Groth M."/>
            <person name="Platzer M."/>
        </authorList>
    </citation>
    <scope>NUCLEOTIDE SEQUENCE</scope>
    <source>
        <tissue evidence="1">Brain</tissue>
    </source>
</reference>
<sequence>MVLYVKGGIGWVIQAGVAPRFSGKGCNIAGNRGVVQVVSLYNPGGTLDGLALRCLMSGGSSSVLWMRDFNVHSELWGLAVLVRIAGCLRICWMSTGCGIE</sequence>
<accession>A0A1A8AJC6</accession>